<dbReference type="Proteomes" id="UP000568380">
    <property type="component" value="Unassembled WGS sequence"/>
</dbReference>
<name>A0A7W8EK83_9ACTN</name>
<dbReference type="EMBL" id="JACHIN010000013">
    <property type="protein sequence ID" value="MBB5082346.1"/>
    <property type="molecule type" value="Genomic_DNA"/>
</dbReference>
<dbReference type="RefSeq" id="WP_184970492.1">
    <property type="nucleotide sequence ID" value="NZ_JACHIN010000013.1"/>
</dbReference>
<comment type="caution">
    <text evidence="1">The sequence shown here is derived from an EMBL/GenBank/DDBJ whole genome shotgun (WGS) entry which is preliminary data.</text>
</comment>
<sequence length="87" mass="9356">MPRSLLRSASHDALAVVAWAMYETLMPRALGGGRAPAYARRCWVADALSVSEKTLDGARRQLLAEDVPGGPWLCACRKLRPCSSSGV</sequence>
<gene>
    <name evidence="1" type="ORF">HNR40_007841</name>
</gene>
<proteinExistence type="predicted"/>
<accession>A0A7W8EK83</accession>
<evidence type="ECO:0000313" key="1">
    <source>
        <dbReference type="EMBL" id="MBB5082346.1"/>
    </source>
</evidence>
<evidence type="ECO:0000313" key="2">
    <source>
        <dbReference type="Proteomes" id="UP000568380"/>
    </source>
</evidence>
<organism evidence="1 2">
    <name type="scientific">Nonomuraea endophytica</name>
    <dbReference type="NCBI Taxonomy" id="714136"/>
    <lineage>
        <taxon>Bacteria</taxon>
        <taxon>Bacillati</taxon>
        <taxon>Actinomycetota</taxon>
        <taxon>Actinomycetes</taxon>
        <taxon>Streptosporangiales</taxon>
        <taxon>Streptosporangiaceae</taxon>
        <taxon>Nonomuraea</taxon>
    </lineage>
</organism>
<protein>
    <submittedName>
        <fullName evidence="1">Uncharacterized protein</fullName>
    </submittedName>
</protein>
<reference evidence="1 2" key="1">
    <citation type="submission" date="2020-08" db="EMBL/GenBank/DDBJ databases">
        <title>Genomic Encyclopedia of Type Strains, Phase IV (KMG-IV): sequencing the most valuable type-strain genomes for metagenomic binning, comparative biology and taxonomic classification.</title>
        <authorList>
            <person name="Goeker M."/>
        </authorList>
    </citation>
    <scope>NUCLEOTIDE SEQUENCE [LARGE SCALE GENOMIC DNA]</scope>
    <source>
        <strain evidence="1 2">DSM 45385</strain>
    </source>
</reference>
<dbReference type="AlphaFoldDB" id="A0A7W8EK83"/>
<keyword evidence="2" id="KW-1185">Reference proteome</keyword>